<accession>A0ABU1WWI1</accession>
<dbReference type="Pfam" id="PF13847">
    <property type="entry name" value="Methyltransf_31"/>
    <property type="match status" value="1"/>
</dbReference>
<dbReference type="Gene3D" id="3.40.50.150">
    <property type="entry name" value="Vaccinia Virus protein VP39"/>
    <property type="match status" value="1"/>
</dbReference>
<reference evidence="3 4" key="1">
    <citation type="submission" date="2023-07" db="EMBL/GenBank/DDBJ databases">
        <title>Sorghum-associated microbial communities from plants grown in Nebraska, USA.</title>
        <authorList>
            <person name="Schachtman D."/>
        </authorList>
    </citation>
    <scope>NUCLEOTIDE SEQUENCE [LARGE SCALE GENOMIC DNA]</scope>
    <source>
        <strain evidence="3 4">4256</strain>
    </source>
</reference>
<dbReference type="InterPro" id="IPR029063">
    <property type="entry name" value="SAM-dependent_MTases_sf"/>
</dbReference>
<dbReference type="CDD" id="cd02440">
    <property type="entry name" value="AdoMet_MTases"/>
    <property type="match status" value="1"/>
</dbReference>
<keyword evidence="4" id="KW-1185">Reference proteome</keyword>
<sequence length="321" mass="35834">MAAIVPSPNQSSDIYPSPDNMGISGQGGRLTSFCVWADGNFAPIEFLLPQIRVQSQIRPFTFERRFADSGQTPPTQQELDALRPWAYQIEFGSASTRGNRDNDEWIYHRYRASTLVGLAAEIAGDRRSSMSVLDVACHCGVFALEFSELGFGDVRGVDLRLENIAQAKYLAQRFGVDNVRFSVDNARDLKAMEKADIIFCGGLIYHITFPIEILRDIYDRTEEFAIIDTVAQRHPFSGFEIVASRDVSSSLEGEASVEFSPTYRGMIDTIHAAGFTEVYEIVGSCAAESPHYRAYTTRSFLAVKKRDGVFKAFRERAMAQS</sequence>
<protein>
    <recommendedName>
        <fullName evidence="2">Methyltransferase domain-containing protein</fullName>
    </recommendedName>
</protein>
<gene>
    <name evidence="3" type="ORF">J2W40_000146</name>
</gene>
<name>A0ABU1WWI1_SPHXE</name>
<comment type="caution">
    <text evidence="3">The sequence shown here is derived from an EMBL/GenBank/DDBJ whole genome shotgun (WGS) entry which is preliminary data.</text>
</comment>
<evidence type="ECO:0000313" key="4">
    <source>
        <dbReference type="Proteomes" id="UP001267638"/>
    </source>
</evidence>
<proteinExistence type="predicted"/>
<evidence type="ECO:0000256" key="1">
    <source>
        <dbReference type="SAM" id="MobiDB-lite"/>
    </source>
</evidence>
<dbReference type="InterPro" id="IPR025714">
    <property type="entry name" value="Methyltranfer_dom"/>
</dbReference>
<dbReference type="SUPFAM" id="SSF53335">
    <property type="entry name" value="S-adenosyl-L-methionine-dependent methyltransferases"/>
    <property type="match status" value="1"/>
</dbReference>
<dbReference type="Proteomes" id="UP001267638">
    <property type="component" value="Unassembled WGS sequence"/>
</dbReference>
<feature type="region of interest" description="Disordered" evidence="1">
    <location>
        <begin position="1"/>
        <end position="20"/>
    </location>
</feature>
<evidence type="ECO:0000259" key="2">
    <source>
        <dbReference type="Pfam" id="PF13847"/>
    </source>
</evidence>
<evidence type="ECO:0000313" key="3">
    <source>
        <dbReference type="EMBL" id="MDR7153352.1"/>
    </source>
</evidence>
<dbReference type="EMBL" id="JAVDWV010000001">
    <property type="protein sequence ID" value="MDR7153352.1"/>
    <property type="molecule type" value="Genomic_DNA"/>
</dbReference>
<organism evidence="3 4">
    <name type="scientific">Sphingobium xenophagum</name>
    <dbReference type="NCBI Taxonomy" id="121428"/>
    <lineage>
        <taxon>Bacteria</taxon>
        <taxon>Pseudomonadati</taxon>
        <taxon>Pseudomonadota</taxon>
        <taxon>Alphaproteobacteria</taxon>
        <taxon>Sphingomonadales</taxon>
        <taxon>Sphingomonadaceae</taxon>
        <taxon>Sphingobium</taxon>
    </lineage>
</organism>
<feature type="domain" description="Methyltransferase" evidence="2">
    <location>
        <begin position="128"/>
        <end position="219"/>
    </location>
</feature>
<dbReference type="RefSeq" id="WP_310221136.1">
    <property type="nucleotide sequence ID" value="NZ_JAVDWV010000001.1"/>
</dbReference>